<comment type="subcellular location">
    <subcellularLocation>
        <location evidence="1 5">Nucleus</location>
    </subcellularLocation>
</comment>
<dbReference type="GO" id="GO:0005634">
    <property type="term" value="C:nucleus"/>
    <property type="evidence" value="ECO:0007669"/>
    <property type="project" value="UniProtKB-SubCell"/>
</dbReference>
<keyword evidence="5" id="KW-0804">Transcription</keyword>
<dbReference type="EMBL" id="PQIB02000006">
    <property type="protein sequence ID" value="RLN13667.1"/>
    <property type="molecule type" value="Genomic_DNA"/>
</dbReference>
<evidence type="ECO:0000313" key="7">
    <source>
        <dbReference type="EMBL" id="RLN13667.1"/>
    </source>
</evidence>
<evidence type="ECO:0000256" key="4">
    <source>
        <dbReference type="ARBA" id="ARBA00023242"/>
    </source>
</evidence>
<keyword evidence="5" id="KW-0863">Zinc-finger</keyword>
<name>A0A3L6S315_PANMI</name>
<evidence type="ECO:0000256" key="3">
    <source>
        <dbReference type="ARBA" id="ARBA00022833"/>
    </source>
</evidence>
<evidence type="ECO:0000256" key="2">
    <source>
        <dbReference type="ARBA" id="ARBA00009730"/>
    </source>
</evidence>
<keyword evidence="5" id="KW-0805">Transcription regulation</keyword>
<dbReference type="AlphaFoldDB" id="A0A3L6S315"/>
<feature type="compositionally biased region" description="Acidic residues" evidence="6">
    <location>
        <begin position="21"/>
        <end position="31"/>
    </location>
</feature>
<feature type="region of interest" description="Disordered" evidence="6">
    <location>
        <begin position="1"/>
        <end position="47"/>
    </location>
</feature>
<evidence type="ECO:0000313" key="8">
    <source>
        <dbReference type="Proteomes" id="UP000275267"/>
    </source>
</evidence>
<dbReference type="SUPFAM" id="SSF57783">
    <property type="entry name" value="Zinc beta-ribbon"/>
    <property type="match status" value="1"/>
</dbReference>
<dbReference type="GO" id="GO:0008270">
    <property type="term" value="F:zinc ion binding"/>
    <property type="evidence" value="ECO:0007669"/>
    <property type="project" value="UniProtKB-KW"/>
</dbReference>
<sequence>MAELAGNLGSDSAGVSGGEPGDAEEGADEEYGQARRQERGVSDRPQRKVAKASCWACGASYSGAADALTEPIDVYCGWIDEHHRASTRRDHDGDIMMADARGAARRARPTWDRCHFGPWGSISLVRNGAEEVHEELFHGSASNVEREAPKMSHIGY</sequence>
<keyword evidence="3 5" id="KW-0862">Zinc</keyword>
<dbReference type="InterPro" id="IPR007808">
    <property type="entry name" value="Elf1"/>
</dbReference>
<comment type="caution">
    <text evidence="7">The sequence shown here is derived from an EMBL/GenBank/DDBJ whole genome shotgun (WGS) entry which is preliminary data.</text>
</comment>
<dbReference type="Pfam" id="PF05129">
    <property type="entry name" value="Zn_ribbon_Elf1"/>
    <property type="match status" value="1"/>
</dbReference>
<accession>A0A3L6S315</accession>
<evidence type="ECO:0000256" key="1">
    <source>
        <dbReference type="ARBA" id="ARBA00004123"/>
    </source>
</evidence>
<comment type="function">
    <text evidence="5">Transcription elongation factor implicated in the maintenance of proper chromatin structure in actively transcribed regions.</text>
</comment>
<protein>
    <recommendedName>
        <fullName evidence="5">Transcription elongation factor 1 homolog</fullName>
    </recommendedName>
</protein>
<organism evidence="7 8">
    <name type="scientific">Panicum miliaceum</name>
    <name type="common">Proso millet</name>
    <name type="synonym">Broomcorn millet</name>
    <dbReference type="NCBI Taxonomy" id="4540"/>
    <lineage>
        <taxon>Eukaryota</taxon>
        <taxon>Viridiplantae</taxon>
        <taxon>Streptophyta</taxon>
        <taxon>Embryophyta</taxon>
        <taxon>Tracheophyta</taxon>
        <taxon>Spermatophyta</taxon>
        <taxon>Magnoliopsida</taxon>
        <taxon>Liliopsida</taxon>
        <taxon>Poales</taxon>
        <taxon>Poaceae</taxon>
        <taxon>PACMAD clade</taxon>
        <taxon>Panicoideae</taxon>
        <taxon>Panicodae</taxon>
        <taxon>Paniceae</taxon>
        <taxon>Panicinae</taxon>
        <taxon>Panicum</taxon>
        <taxon>Panicum sect. Panicum</taxon>
    </lineage>
</organism>
<gene>
    <name evidence="7" type="ORF">C2845_PM09G21210</name>
</gene>
<evidence type="ECO:0000256" key="5">
    <source>
        <dbReference type="RuleBase" id="RU364033"/>
    </source>
</evidence>
<keyword evidence="8" id="KW-1185">Reference proteome</keyword>
<keyword evidence="5" id="KW-0479">Metal-binding</keyword>
<evidence type="ECO:0000256" key="6">
    <source>
        <dbReference type="SAM" id="MobiDB-lite"/>
    </source>
</evidence>
<dbReference type="Gene3D" id="2.20.25.190">
    <property type="match status" value="1"/>
</dbReference>
<keyword evidence="4 5" id="KW-0539">Nucleus</keyword>
<proteinExistence type="inferred from homology"/>
<comment type="similarity">
    <text evidence="2 5">Belongs to the ELOF1 family.</text>
</comment>
<reference evidence="8" key="1">
    <citation type="journal article" date="2019" name="Nat. Commun.">
        <title>The genome of broomcorn millet.</title>
        <authorList>
            <person name="Zou C."/>
            <person name="Miki D."/>
            <person name="Li D."/>
            <person name="Tang Q."/>
            <person name="Xiao L."/>
            <person name="Rajput S."/>
            <person name="Deng P."/>
            <person name="Jia W."/>
            <person name="Huang R."/>
            <person name="Zhang M."/>
            <person name="Sun Y."/>
            <person name="Hu J."/>
            <person name="Fu X."/>
            <person name="Schnable P.S."/>
            <person name="Li F."/>
            <person name="Zhang H."/>
            <person name="Feng B."/>
            <person name="Zhu X."/>
            <person name="Liu R."/>
            <person name="Schnable J.C."/>
            <person name="Zhu J.-K."/>
            <person name="Zhang H."/>
        </authorList>
    </citation>
    <scope>NUCLEOTIDE SEQUENCE [LARGE SCALE GENOMIC DNA]</scope>
</reference>
<dbReference type="Proteomes" id="UP000275267">
    <property type="component" value="Unassembled WGS sequence"/>
</dbReference>
<dbReference type="InterPro" id="IPR038567">
    <property type="entry name" value="T_Elf1_sf"/>
</dbReference>
<feature type="compositionally biased region" description="Basic and acidic residues" evidence="6">
    <location>
        <begin position="32"/>
        <end position="46"/>
    </location>
</feature>